<dbReference type="PANTHER" id="PTHR47152">
    <property type="entry name" value="SLR2084 PROTEIN-RELATED"/>
    <property type="match status" value="1"/>
</dbReference>
<feature type="domain" description="Putative restriction endonuclease" evidence="1">
    <location>
        <begin position="22"/>
        <end position="172"/>
    </location>
</feature>
<proteinExistence type="predicted"/>
<name>A0A6B3N3K9_9CYAN</name>
<dbReference type="InterPro" id="IPR008538">
    <property type="entry name" value="Uma2"/>
</dbReference>
<keyword evidence="2" id="KW-0378">Hydrolase</keyword>
<evidence type="ECO:0000313" key="2">
    <source>
        <dbReference type="EMBL" id="NER26157.1"/>
    </source>
</evidence>
<protein>
    <submittedName>
        <fullName evidence="2">Uma2 family endonuclease</fullName>
    </submittedName>
</protein>
<dbReference type="SUPFAM" id="SSF52980">
    <property type="entry name" value="Restriction endonuclease-like"/>
    <property type="match status" value="1"/>
</dbReference>
<accession>A0A6B3N3K9</accession>
<sequence>MTLQLLEPPTQENCITFYGVSWEQFERIEVALEGITGVRLTYLDGTLDIMAPLSPEHEDSKSTIGLLLEAYLRENRIRFYVRGGPTLGSRAVGARGEPDESYNLETKKDIPDIAIEVVITSGGVDKLEKYKRWRVPEVWFWHKGKLAIYCLREQEKQFEYQKLAGSEFLPELDLVLLENCANRNDQYDAVNEFTQAIRQE</sequence>
<keyword evidence="2" id="KW-0540">Nuclease</keyword>
<dbReference type="Gene3D" id="3.90.1570.10">
    <property type="entry name" value="tt1808, chain A"/>
    <property type="match status" value="1"/>
</dbReference>
<dbReference type="CDD" id="cd06260">
    <property type="entry name" value="DUF820-like"/>
    <property type="match status" value="1"/>
</dbReference>
<organism evidence="2">
    <name type="scientific">Symploca sp. SIO1C4</name>
    <dbReference type="NCBI Taxonomy" id="2607765"/>
    <lineage>
        <taxon>Bacteria</taxon>
        <taxon>Bacillati</taxon>
        <taxon>Cyanobacteriota</taxon>
        <taxon>Cyanophyceae</taxon>
        <taxon>Coleofasciculales</taxon>
        <taxon>Coleofasciculaceae</taxon>
        <taxon>Symploca</taxon>
    </lineage>
</organism>
<dbReference type="PANTHER" id="PTHR47152:SF3">
    <property type="entry name" value="SLR1613 PROTEIN"/>
    <property type="match status" value="1"/>
</dbReference>
<dbReference type="EMBL" id="JAAHFQ010000004">
    <property type="protein sequence ID" value="NER26157.1"/>
    <property type="molecule type" value="Genomic_DNA"/>
</dbReference>
<comment type="caution">
    <text evidence="2">The sequence shown here is derived from an EMBL/GenBank/DDBJ whole genome shotgun (WGS) entry which is preliminary data.</text>
</comment>
<dbReference type="AlphaFoldDB" id="A0A6B3N3K9"/>
<dbReference type="InterPro" id="IPR011335">
    <property type="entry name" value="Restrct_endonuc-II-like"/>
</dbReference>
<gene>
    <name evidence="2" type="ORF">F6J89_00400</name>
</gene>
<keyword evidence="2" id="KW-0255">Endonuclease</keyword>
<reference evidence="2" key="1">
    <citation type="submission" date="2019-11" db="EMBL/GenBank/DDBJ databases">
        <title>Genomic insights into an expanded diversity of filamentous marine cyanobacteria reveals the extraordinary biosynthetic potential of Moorea and Okeania.</title>
        <authorList>
            <person name="Ferreira Leao T."/>
            <person name="Wang M."/>
            <person name="Moss N."/>
            <person name="Da Silva R."/>
            <person name="Sanders J."/>
            <person name="Nurk S."/>
            <person name="Gurevich A."/>
            <person name="Humphrey G."/>
            <person name="Reher R."/>
            <person name="Zhu Q."/>
            <person name="Belda-Ferre P."/>
            <person name="Glukhov E."/>
            <person name="Rex R."/>
            <person name="Dorrestein P.C."/>
            <person name="Knight R."/>
            <person name="Pevzner P."/>
            <person name="Gerwick W.H."/>
            <person name="Gerwick L."/>
        </authorList>
    </citation>
    <scope>NUCLEOTIDE SEQUENCE</scope>
    <source>
        <strain evidence="2">SIO1C4</strain>
    </source>
</reference>
<dbReference type="InterPro" id="IPR012296">
    <property type="entry name" value="Nuclease_put_TT1808"/>
</dbReference>
<dbReference type="Pfam" id="PF05685">
    <property type="entry name" value="Uma2"/>
    <property type="match status" value="1"/>
</dbReference>
<evidence type="ECO:0000259" key="1">
    <source>
        <dbReference type="Pfam" id="PF05685"/>
    </source>
</evidence>
<dbReference type="GO" id="GO:0004519">
    <property type="term" value="F:endonuclease activity"/>
    <property type="evidence" value="ECO:0007669"/>
    <property type="project" value="UniProtKB-KW"/>
</dbReference>